<dbReference type="InterPro" id="IPR000504">
    <property type="entry name" value="RRM_dom"/>
</dbReference>
<protein>
    <recommendedName>
        <fullName evidence="3">RRM domain-containing protein</fullName>
    </recommendedName>
</protein>
<proteinExistence type="predicted"/>
<gene>
    <name evidence="4" type="ORF">SELMODRAFT_78193</name>
</gene>
<dbReference type="InterPro" id="IPR012677">
    <property type="entry name" value="Nucleotide-bd_a/b_plait_sf"/>
</dbReference>
<evidence type="ECO:0000313" key="5">
    <source>
        <dbReference type="Proteomes" id="UP000001514"/>
    </source>
</evidence>
<dbReference type="AlphaFoldDB" id="D8QU13"/>
<dbReference type="GO" id="GO:0003723">
    <property type="term" value="F:RNA binding"/>
    <property type="evidence" value="ECO:0007669"/>
    <property type="project" value="UniProtKB-UniRule"/>
</dbReference>
<dbReference type="KEGG" id="smo:SELMODRAFT_78193"/>
<sequence>GLSWGLTEGIVQEAFSSFGEVREVRIVKDRETGKSKGYGFITYVSEADAQDALQAMDGKNLNGREIRVNFAARDIPSRMSPGFSGGVGR</sequence>
<dbReference type="EMBL" id="GL377567">
    <property type="protein sequence ID" value="EFJ35789.1"/>
    <property type="molecule type" value="Genomic_DNA"/>
</dbReference>
<dbReference type="InParanoid" id="D8QU13"/>
<dbReference type="Gramene" id="EFJ35789">
    <property type="protein sequence ID" value="EFJ35789"/>
    <property type="gene ID" value="SELMODRAFT_78193"/>
</dbReference>
<name>D8QU13_SELML</name>
<dbReference type="InterPro" id="IPR052462">
    <property type="entry name" value="SLIRP/GR-RBP-like"/>
</dbReference>
<evidence type="ECO:0000256" key="2">
    <source>
        <dbReference type="PROSITE-ProRule" id="PRU00176"/>
    </source>
</evidence>
<feature type="domain" description="RRM" evidence="3">
    <location>
        <begin position="1"/>
        <end position="73"/>
    </location>
</feature>
<dbReference type="eggNOG" id="KOG0118">
    <property type="taxonomic scope" value="Eukaryota"/>
</dbReference>
<dbReference type="OrthoDB" id="439808at2759"/>
<evidence type="ECO:0000256" key="1">
    <source>
        <dbReference type="ARBA" id="ARBA00022884"/>
    </source>
</evidence>
<dbReference type="OMA" id="LPWNTTA"/>
<reference evidence="4 5" key="1">
    <citation type="journal article" date="2011" name="Science">
        <title>The Selaginella genome identifies genetic changes associated with the evolution of vascular plants.</title>
        <authorList>
            <person name="Banks J.A."/>
            <person name="Nishiyama T."/>
            <person name="Hasebe M."/>
            <person name="Bowman J.L."/>
            <person name="Gribskov M."/>
            <person name="dePamphilis C."/>
            <person name="Albert V.A."/>
            <person name="Aono N."/>
            <person name="Aoyama T."/>
            <person name="Ambrose B.A."/>
            <person name="Ashton N.W."/>
            <person name="Axtell M.J."/>
            <person name="Barker E."/>
            <person name="Barker M.S."/>
            <person name="Bennetzen J.L."/>
            <person name="Bonawitz N.D."/>
            <person name="Chapple C."/>
            <person name="Cheng C."/>
            <person name="Correa L.G."/>
            <person name="Dacre M."/>
            <person name="DeBarry J."/>
            <person name="Dreyer I."/>
            <person name="Elias M."/>
            <person name="Engstrom E.M."/>
            <person name="Estelle M."/>
            <person name="Feng L."/>
            <person name="Finet C."/>
            <person name="Floyd S.K."/>
            <person name="Frommer W.B."/>
            <person name="Fujita T."/>
            <person name="Gramzow L."/>
            <person name="Gutensohn M."/>
            <person name="Harholt J."/>
            <person name="Hattori M."/>
            <person name="Heyl A."/>
            <person name="Hirai T."/>
            <person name="Hiwatashi Y."/>
            <person name="Ishikawa M."/>
            <person name="Iwata M."/>
            <person name="Karol K.G."/>
            <person name="Koehler B."/>
            <person name="Kolukisaoglu U."/>
            <person name="Kubo M."/>
            <person name="Kurata T."/>
            <person name="Lalonde S."/>
            <person name="Li K."/>
            <person name="Li Y."/>
            <person name="Litt A."/>
            <person name="Lyons E."/>
            <person name="Manning G."/>
            <person name="Maruyama T."/>
            <person name="Michael T.P."/>
            <person name="Mikami K."/>
            <person name="Miyazaki S."/>
            <person name="Morinaga S."/>
            <person name="Murata T."/>
            <person name="Mueller-Roeber B."/>
            <person name="Nelson D.R."/>
            <person name="Obara M."/>
            <person name="Oguri Y."/>
            <person name="Olmstead R.G."/>
            <person name="Onodera N."/>
            <person name="Petersen B.L."/>
            <person name="Pils B."/>
            <person name="Prigge M."/>
            <person name="Rensing S.A."/>
            <person name="Riano-Pachon D.M."/>
            <person name="Roberts A.W."/>
            <person name="Sato Y."/>
            <person name="Scheller H.V."/>
            <person name="Schulz B."/>
            <person name="Schulz C."/>
            <person name="Shakirov E.V."/>
            <person name="Shibagaki N."/>
            <person name="Shinohara N."/>
            <person name="Shippen D.E."/>
            <person name="Soerensen I."/>
            <person name="Sotooka R."/>
            <person name="Sugimoto N."/>
            <person name="Sugita M."/>
            <person name="Sumikawa N."/>
            <person name="Tanurdzic M."/>
            <person name="Theissen G."/>
            <person name="Ulvskov P."/>
            <person name="Wakazuki S."/>
            <person name="Weng J.K."/>
            <person name="Willats W.W."/>
            <person name="Wipf D."/>
            <person name="Wolf P.G."/>
            <person name="Yang L."/>
            <person name="Zimmer A.D."/>
            <person name="Zhu Q."/>
            <person name="Mitros T."/>
            <person name="Hellsten U."/>
            <person name="Loque D."/>
            <person name="Otillar R."/>
            <person name="Salamov A."/>
            <person name="Schmutz J."/>
            <person name="Shapiro H."/>
            <person name="Lindquist E."/>
            <person name="Lucas S."/>
            <person name="Rokhsar D."/>
            <person name="Grigoriev I.V."/>
        </authorList>
    </citation>
    <scope>NUCLEOTIDE SEQUENCE [LARGE SCALE GENOMIC DNA]</scope>
</reference>
<dbReference type="PROSITE" id="PS50102">
    <property type="entry name" value="RRM"/>
    <property type="match status" value="1"/>
</dbReference>
<evidence type="ECO:0000313" key="4">
    <source>
        <dbReference type="EMBL" id="EFJ35789.1"/>
    </source>
</evidence>
<dbReference type="HOGENOM" id="CLU_012062_28_6_1"/>
<keyword evidence="1 2" id="KW-0694">RNA-binding</keyword>
<keyword evidence="5" id="KW-1185">Reference proteome</keyword>
<dbReference type="InterPro" id="IPR035979">
    <property type="entry name" value="RBD_domain_sf"/>
</dbReference>
<evidence type="ECO:0000259" key="3">
    <source>
        <dbReference type="PROSITE" id="PS50102"/>
    </source>
</evidence>
<organism evidence="5">
    <name type="scientific">Selaginella moellendorffii</name>
    <name type="common">Spikemoss</name>
    <dbReference type="NCBI Taxonomy" id="88036"/>
    <lineage>
        <taxon>Eukaryota</taxon>
        <taxon>Viridiplantae</taxon>
        <taxon>Streptophyta</taxon>
        <taxon>Embryophyta</taxon>
        <taxon>Tracheophyta</taxon>
        <taxon>Lycopodiopsida</taxon>
        <taxon>Selaginellales</taxon>
        <taxon>Selaginellaceae</taxon>
        <taxon>Selaginella</taxon>
    </lineage>
</organism>
<dbReference type="STRING" id="88036.D8QU13"/>
<dbReference type="Pfam" id="PF00076">
    <property type="entry name" value="RRM_1"/>
    <property type="match status" value="1"/>
</dbReference>
<dbReference type="Proteomes" id="UP000001514">
    <property type="component" value="Unassembled WGS sequence"/>
</dbReference>
<feature type="non-terminal residue" evidence="4">
    <location>
        <position position="1"/>
    </location>
</feature>
<dbReference type="SMART" id="SM00360">
    <property type="entry name" value="RRM"/>
    <property type="match status" value="1"/>
</dbReference>
<dbReference type="Gene3D" id="3.30.70.330">
    <property type="match status" value="1"/>
</dbReference>
<dbReference type="SUPFAM" id="SSF54928">
    <property type="entry name" value="RNA-binding domain, RBD"/>
    <property type="match status" value="1"/>
</dbReference>
<accession>D8QU13</accession>
<dbReference type="PANTHER" id="PTHR48027">
    <property type="entry name" value="HETEROGENEOUS NUCLEAR RIBONUCLEOPROTEIN 87F-RELATED"/>
    <property type="match status" value="1"/>
</dbReference>